<name>A0A1S4MY32_PEDHC</name>
<feature type="region of interest" description="Disordered" evidence="3">
    <location>
        <begin position="610"/>
        <end position="680"/>
    </location>
</feature>
<evidence type="ECO:0000313" key="4">
    <source>
        <dbReference type="EnsemblMetazoa" id="PHUM537070-PA"/>
    </source>
</evidence>
<organism evidence="4 5">
    <name type="scientific">Pediculus humanus subsp. corporis</name>
    <name type="common">Body louse</name>
    <dbReference type="NCBI Taxonomy" id="121224"/>
    <lineage>
        <taxon>Eukaryota</taxon>
        <taxon>Metazoa</taxon>
        <taxon>Ecdysozoa</taxon>
        <taxon>Arthropoda</taxon>
        <taxon>Hexapoda</taxon>
        <taxon>Insecta</taxon>
        <taxon>Pterygota</taxon>
        <taxon>Neoptera</taxon>
        <taxon>Paraneoptera</taxon>
        <taxon>Psocodea</taxon>
        <taxon>Troctomorpha</taxon>
        <taxon>Phthiraptera</taxon>
        <taxon>Anoplura</taxon>
        <taxon>Pediculidae</taxon>
        <taxon>Pediculus</taxon>
    </lineage>
</organism>
<dbReference type="InterPro" id="IPR007587">
    <property type="entry name" value="SAPS"/>
</dbReference>
<dbReference type="FunCoup" id="A0A1S4MY32">
    <property type="interactions" value="1358"/>
</dbReference>
<evidence type="ECO:0000256" key="2">
    <source>
        <dbReference type="ARBA" id="ARBA00023306"/>
    </source>
</evidence>
<keyword evidence="5" id="KW-1185">Reference proteome</keyword>
<comment type="similarity">
    <text evidence="1">Belongs to the SAPS family.</text>
</comment>
<dbReference type="EMBL" id="AAZO01006524">
    <property type="status" value="NOT_ANNOTATED_CDS"/>
    <property type="molecule type" value="Genomic_DNA"/>
</dbReference>
<dbReference type="AlphaFoldDB" id="A0A1S4MY32"/>
<feature type="compositionally biased region" description="Basic and acidic residues" evidence="3">
    <location>
        <begin position="784"/>
        <end position="829"/>
    </location>
</feature>
<dbReference type="GO" id="GO:0005634">
    <property type="term" value="C:nucleus"/>
    <property type="evidence" value="ECO:0007669"/>
    <property type="project" value="TreeGrafter"/>
</dbReference>
<dbReference type="VEuPathDB" id="VectorBase:PHUM537070"/>
<keyword evidence="2" id="KW-0131">Cell cycle</keyword>
<proteinExistence type="inferred from homology"/>
<feature type="compositionally biased region" description="Basic and acidic residues" evidence="3">
    <location>
        <begin position="917"/>
        <end position="926"/>
    </location>
</feature>
<feature type="compositionally biased region" description="Gly residues" evidence="3">
    <location>
        <begin position="656"/>
        <end position="666"/>
    </location>
</feature>
<dbReference type="SUPFAM" id="SSF48371">
    <property type="entry name" value="ARM repeat"/>
    <property type="match status" value="1"/>
</dbReference>
<reference evidence="4" key="1">
    <citation type="submission" date="2020-05" db="UniProtKB">
        <authorList>
            <consortium name="EnsemblMetazoa"/>
        </authorList>
    </citation>
    <scope>IDENTIFICATION</scope>
    <source>
        <strain evidence="4">USDA</strain>
    </source>
</reference>
<dbReference type="PANTHER" id="PTHR12634:SF8">
    <property type="entry name" value="FIERY MOUNTAIN, ISOFORM D"/>
    <property type="match status" value="1"/>
</dbReference>
<feature type="compositionally biased region" description="Polar residues" evidence="3">
    <location>
        <begin position="856"/>
        <end position="866"/>
    </location>
</feature>
<dbReference type="Proteomes" id="UP000009046">
    <property type="component" value="Unassembled WGS sequence"/>
</dbReference>
<dbReference type="PANTHER" id="PTHR12634">
    <property type="entry name" value="SIT4 YEAST -ASSOCIATING PROTEIN-RELATED"/>
    <property type="match status" value="1"/>
</dbReference>
<evidence type="ECO:0000256" key="1">
    <source>
        <dbReference type="ARBA" id="ARBA00006180"/>
    </source>
</evidence>
<dbReference type="Pfam" id="PF04499">
    <property type="entry name" value="SAPS"/>
    <property type="match status" value="1"/>
</dbReference>
<sequence length="926" mass="104035">MYWNSTHATSVNFEVLLSKENVTLQEIMDDDGVLEECRTQNKRLIEYLIQSDVLEKLVKLTIEEPSGNEDDAIKYKYSNIACELLTCEVPPLSETLANDKALLGKLYSFLDTDAPLNPLLASFFSKTLSVLITRNSERNLYSYQFTCLKVLEFLKLKEDSISLLLKHLGTSAIMDLILNLITKVEGADLRELVLNWLDEQKLVQRLVALLDPSVDPDRHCNAAQLLCDLINILRSNKMEVLHQNKILDRIESPETVTLLLDHILKEPKCETSIVGGISVLLVLLENKWHSDGRIVFDENTQAYVDFLAVVASTVKAILPRLKDFHNILVNPPLKPTVKTTIAMLEPPLGNVRVEIAKLLSVLVAHDDLEVNKELEELDTINVLLDLFFKYTWNNFLHTQVQKCLIHAFNLYPTSDSGEFQRHGLVPHILSKCHIIQRILDAWQDNETQQTEYKRPRRGYMGHLIEIANKICMRAQTHSFGALMKETVDNETLNKWENFVNTKFYEIQETYMGGNYPLPEKDGGVGKNGSFGDFSQVLYSNYYQLQNLAASVTGQFGSFQEDQFNDDEDALNFSKNPNFEKINFNLPEGETDRQAVFFEKVCAQKFQTLDDYNGDYQPQENSSSDEEDEDNLERNKNFLKDDQQHSNVDKMHPWAGDGEGMSGGGGVPPAETMNPWESSNMTSVASPDLGWANFDSAPFVVNFGLNFPSTDINTTIATSASYDMDTMPLDLTPSENNGNIDDIFLNKGLTDPPSETPEIIENNPVTVEYTNLEVITKTMGAVSLNDEKDERVARENNEDGSREKKESSGVEEKGKENPTGKLDKTDDKQKGANCVENPASVIGDVNNKVVNEESDSRFLSSKGLTTSNDKEPEGGDYYQLAKENVQTVPNETTKTSSEIGSSNNKNSNNNNNNNNNNTEDKSANGPI</sequence>
<dbReference type="EnsemblMetazoa" id="PHUM537070-RA">
    <property type="protein sequence ID" value="PHUM537070-PA"/>
    <property type="gene ID" value="PHUM537070"/>
</dbReference>
<dbReference type="GO" id="GO:0019888">
    <property type="term" value="F:protein phosphatase regulator activity"/>
    <property type="evidence" value="ECO:0007669"/>
    <property type="project" value="TreeGrafter"/>
</dbReference>
<evidence type="ECO:0008006" key="6">
    <source>
        <dbReference type="Google" id="ProtNLM"/>
    </source>
</evidence>
<accession>A0A1S4MY32</accession>
<dbReference type="InterPro" id="IPR016024">
    <property type="entry name" value="ARM-type_fold"/>
</dbReference>
<feature type="compositionally biased region" description="Basic and acidic residues" evidence="3">
    <location>
        <begin position="631"/>
        <end position="651"/>
    </location>
</feature>
<protein>
    <recommendedName>
        <fullName evidence="6">Serine/threonine-protein phosphatase 6 regulatory subunit</fullName>
    </recommendedName>
</protein>
<evidence type="ECO:0000313" key="5">
    <source>
        <dbReference type="Proteomes" id="UP000009046"/>
    </source>
</evidence>
<evidence type="ECO:0000256" key="3">
    <source>
        <dbReference type="SAM" id="MobiDB-lite"/>
    </source>
</evidence>
<feature type="compositionally biased region" description="Polar residues" evidence="3">
    <location>
        <begin position="883"/>
        <end position="899"/>
    </location>
</feature>
<feature type="region of interest" description="Disordered" evidence="3">
    <location>
        <begin position="782"/>
        <end position="926"/>
    </location>
</feature>
<dbReference type="InParanoid" id="A0A1S4MY32"/>
<dbReference type="GO" id="GO:0019903">
    <property type="term" value="F:protein phosphatase binding"/>
    <property type="evidence" value="ECO:0007669"/>
    <property type="project" value="InterPro"/>
</dbReference>
<dbReference type="GO" id="GO:0005829">
    <property type="term" value="C:cytosol"/>
    <property type="evidence" value="ECO:0007669"/>
    <property type="project" value="TreeGrafter"/>
</dbReference>
<feature type="compositionally biased region" description="Low complexity" evidence="3">
    <location>
        <begin position="900"/>
        <end position="916"/>
    </location>
</feature>